<dbReference type="AlphaFoldDB" id="A0A1D1XK50"/>
<feature type="compositionally biased region" description="Basic residues" evidence="1">
    <location>
        <begin position="165"/>
        <end position="174"/>
    </location>
</feature>
<feature type="region of interest" description="Disordered" evidence="1">
    <location>
        <begin position="1"/>
        <end position="184"/>
    </location>
</feature>
<feature type="region of interest" description="Disordered" evidence="1">
    <location>
        <begin position="199"/>
        <end position="218"/>
    </location>
</feature>
<feature type="compositionally biased region" description="Polar residues" evidence="1">
    <location>
        <begin position="117"/>
        <end position="126"/>
    </location>
</feature>
<dbReference type="PANTHER" id="PTHR35321">
    <property type="entry name" value="OS02G0753200 PROTEIN"/>
    <property type="match status" value="1"/>
</dbReference>
<dbReference type="InterPro" id="IPR040306">
    <property type="entry name" value="Os02g0753200-like"/>
</dbReference>
<protein>
    <submittedName>
        <fullName evidence="2">Protein PRRC2A</fullName>
    </submittedName>
</protein>
<feature type="compositionally biased region" description="Basic and acidic residues" evidence="1">
    <location>
        <begin position="299"/>
        <end position="312"/>
    </location>
</feature>
<feature type="compositionally biased region" description="Basic and acidic residues" evidence="1">
    <location>
        <begin position="153"/>
        <end position="164"/>
    </location>
</feature>
<feature type="compositionally biased region" description="Low complexity" evidence="1">
    <location>
        <begin position="19"/>
        <end position="42"/>
    </location>
</feature>
<feature type="compositionally biased region" description="Polar residues" evidence="1">
    <location>
        <begin position="209"/>
        <end position="218"/>
    </location>
</feature>
<accession>A0A1D1XK50</accession>
<feature type="region of interest" description="Disordered" evidence="1">
    <location>
        <begin position="263"/>
        <end position="312"/>
    </location>
</feature>
<name>A0A1D1XK50_9ARAE</name>
<proteinExistence type="predicted"/>
<gene>
    <name evidence="2" type="primary">PRRC2A_0</name>
    <name evidence="2" type="ORF">g.16529</name>
</gene>
<evidence type="ECO:0000256" key="1">
    <source>
        <dbReference type="SAM" id="MobiDB-lite"/>
    </source>
</evidence>
<evidence type="ECO:0000313" key="2">
    <source>
        <dbReference type="EMBL" id="JAT42756.1"/>
    </source>
</evidence>
<dbReference type="PANTHER" id="PTHR35321:SF1">
    <property type="entry name" value="OS02G0753200 PROTEIN"/>
    <property type="match status" value="1"/>
</dbReference>
<dbReference type="EMBL" id="GDJX01025180">
    <property type="protein sequence ID" value="JAT42756.1"/>
    <property type="molecule type" value="Transcribed_RNA"/>
</dbReference>
<feature type="compositionally biased region" description="Polar residues" evidence="1">
    <location>
        <begin position="8"/>
        <end position="18"/>
    </location>
</feature>
<organism evidence="2">
    <name type="scientific">Anthurium amnicola</name>
    <dbReference type="NCBI Taxonomy" id="1678845"/>
    <lineage>
        <taxon>Eukaryota</taxon>
        <taxon>Viridiplantae</taxon>
        <taxon>Streptophyta</taxon>
        <taxon>Embryophyta</taxon>
        <taxon>Tracheophyta</taxon>
        <taxon>Spermatophyta</taxon>
        <taxon>Magnoliopsida</taxon>
        <taxon>Liliopsida</taxon>
        <taxon>Araceae</taxon>
        <taxon>Pothoideae</taxon>
        <taxon>Potheae</taxon>
        <taxon>Anthurium</taxon>
    </lineage>
</organism>
<sequence length="312" mass="33716">MSGEMNPLVTQLATTTNLSSSSSSSPHFPLPRRIAPQRAQPRNAGAAGIRGGPMSLTLLQGYSSAEEERDEEHERGLFSDEEGGGTSSSISEEEAEGARRKTNRSVAEGSKPPLDPTTGSSPNSLLPSAFDAFSEVSGPPEFLNNSVEAFSLESRDSQREGGRWDRHRGGKPRKEKKDLPAGVVMEAKAQLVGIHDRVRSDLDGGHLPTSGSGVMNSGESKRVISAANPEPKDAADLLRICLQCGVPKTYTHSRGMVCPICGDRPPADPNIIPQKKKGSTIKDKEKSKRMRGQSSHSTWKSETEMQLRQRFE</sequence>
<reference evidence="2" key="1">
    <citation type="submission" date="2015-07" db="EMBL/GenBank/DDBJ databases">
        <title>Transcriptome Assembly of Anthurium amnicola.</title>
        <authorList>
            <person name="Suzuki J."/>
        </authorList>
    </citation>
    <scope>NUCLEOTIDE SEQUENCE</scope>
</reference>